<keyword evidence="4" id="KW-0805">Transcription regulation</keyword>
<keyword evidence="3 7" id="KW-1133">Transmembrane helix</keyword>
<evidence type="ECO:0000256" key="6">
    <source>
        <dbReference type="ARBA" id="ARBA00023163"/>
    </source>
</evidence>
<evidence type="ECO:0000256" key="7">
    <source>
        <dbReference type="SAM" id="Phobius"/>
    </source>
</evidence>
<dbReference type="Gene3D" id="1.10.10.1320">
    <property type="entry name" value="Anti-sigma factor, zinc-finger domain"/>
    <property type="match status" value="1"/>
</dbReference>
<dbReference type="Pfam" id="PF13490">
    <property type="entry name" value="zf-HC2"/>
    <property type="match status" value="1"/>
</dbReference>
<evidence type="ECO:0000256" key="2">
    <source>
        <dbReference type="ARBA" id="ARBA00022692"/>
    </source>
</evidence>
<evidence type="ECO:0000256" key="5">
    <source>
        <dbReference type="ARBA" id="ARBA00023136"/>
    </source>
</evidence>
<dbReference type="InterPro" id="IPR051474">
    <property type="entry name" value="Anti-sigma-K/W_factor"/>
</dbReference>
<dbReference type="Proteomes" id="UP001595645">
    <property type="component" value="Unassembled WGS sequence"/>
</dbReference>
<evidence type="ECO:0000313" key="9">
    <source>
        <dbReference type="EMBL" id="MFC3456203.1"/>
    </source>
</evidence>
<evidence type="ECO:0000256" key="4">
    <source>
        <dbReference type="ARBA" id="ARBA00023015"/>
    </source>
</evidence>
<keyword evidence="2 7" id="KW-0812">Transmembrane</keyword>
<keyword evidence="6" id="KW-0804">Transcription</keyword>
<comment type="caution">
    <text evidence="9">The sequence shown here is derived from an EMBL/GenBank/DDBJ whole genome shotgun (WGS) entry which is preliminary data.</text>
</comment>
<name>A0ABV7PAR5_9PSEU</name>
<gene>
    <name evidence="9" type="ORF">ACFOSH_42845</name>
</gene>
<protein>
    <submittedName>
        <fullName evidence="9">Anti-sigma factor family protein</fullName>
    </submittedName>
</protein>
<dbReference type="InterPro" id="IPR027383">
    <property type="entry name" value="Znf_put"/>
</dbReference>
<dbReference type="RefSeq" id="WP_378247343.1">
    <property type="nucleotide sequence ID" value="NZ_JBHRWK010000152.1"/>
</dbReference>
<proteinExistence type="predicted"/>
<dbReference type="EMBL" id="JBHRWK010000152">
    <property type="protein sequence ID" value="MFC3456203.1"/>
    <property type="molecule type" value="Genomic_DNA"/>
</dbReference>
<keyword evidence="5 7" id="KW-0472">Membrane</keyword>
<evidence type="ECO:0000259" key="8">
    <source>
        <dbReference type="Pfam" id="PF13490"/>
    </source>
</evidence>
<organism evidence="9 10">
    <name type="scientific">Amycolatopsis speibonae</name>
    <dbReference type="NCBI Taxonomy" id="1450224"/>
    <lineage>
        <taxon>Bacteria</taxon>
        <taxon>Bacillati</taxon>
        <taxon>Actinomycetota</taxon>
        <taxon>Actinomycetes</taxon>
        <taxon>Pseudonocardiales</taxon>
        <taxon>Pseudonocardiaceae</taxon>
        <taxon>Amycolatopsis</taxon>
    </lineage>
</organism>
<reference evidence="10" key="1">
    <citation type="journal article" date="2019" name="Int. J. Syst. Evol. Microbiol.">
        <title>The Global Catalogue of Microorganisms (GCM) 10K type strain sequencing project: providing services to taxonomists for standard genome sequencing and annotation.</title>
        <authorList>
            <consortium name="The Broad Institute Genomics Platform"/>
            <consortium name="The Broad Institute Genome Sequencing Center for Infectious Disease"/>
            <person name="Wu L."/>
            <person name="Ma J."/>
        </authorList>
    </citation>
    <scope>NUCLEOTIDE SEQUENCE [LARGE SCALE GENOMIC DNA]</scope>
    <source>
        <strain evidence="10">CGMCC 4.7676</strain>
    </source>
</reference>
<evidence type="ECO:0000256" key="1">
    <source>
        <dbReference type="ARBA" id="ARBA00004167"/>
    </source>
</evidence>
<evidence type="ECO:0000313" key="10">
    <source>
        <dbReference type="Proteomes" id="UP001595645"/>
    </source>
</evidence>
<feature type="domain" description="Putative zinc-finger" evidence="8">
    <location>
        <begin position="10"/>
        <end position="38"/>
    </location>
</feature>
<feature type="transmembrane region" description="Helical" evidence="7">
    <location>
        <begin position="92"/>
        <end position="114"/>
    </location>
</feature>
<dbReference type="PANTHER" id="PTHR37461:SF1">
    <property type="entry name" value="ANTI-SIGMA-K FACTOR RSKA"/>
    <property type="match status" value="1"/>
</dbReference>
<keyword evidence="10" id="KW-1185">Reference proteome</keyword>
<comment type="subcellular location">
    <subcellularLocation>
        <location evidence="1">Membrane</location>
        <topology evidence="1">Single-pass membrane protein</topology>
    </subcellularLocation>
</comment>
<dbReference type="InterPro" id="IPR041916">
    <property type="entry name" value="Anti_sigma_zinc_sf"/>
</dbReference>
<evidence type="ECO:0000256" key="3">
    <source>
        <dbReference type="ARBA" id="ARBA00022989"/>
    </source>
</evidence>
<dbReference type="PANTHER" id="PTHR37461">
    <property type="entry name" value="ANTI-SIGMA-K FACTOR RSKA"/>
    <property type="match status" value="1"/>
</dbReference>
<sequence>MSAVGHDQGQLAAYVLGGLTPAEAAMFETHLASCPACRREVRELSELRYHLDEVPPEAFLEGPPDGGDLLLQRTLRQVREEEGTQEHKPRRLLAVAVAGAAVLVVVALGAGVLVGRQTSPEPSTVALPVPTATAAVPGTRDIAATNRDTGAQLAVRVIPAVGWIRLHAKAEGVREGEKCQLVVVTKSGERVNAGSWLVSAKGEREGTGIDGSALVAPGDVASVDVVTMDGRNLVSAQV</sequence>
<accession>A0ABV7PAR5</accession>